<keyword evidence="4" id="KW-1185">Reference proteome</keyword>
<feature type="transmembrane region" description="Helical" evidence="1">
    <location>
        <begin position="180"/>
        <end position="198"/>
    </location>
</feature>
<reference evidence="3 4" key="1">
    <citation type="submission" date="2016-12" db="EMBL/GenBank/DDBJ databases">
        <authorList>
            <person name="Song W.-J."/>
            <person name="Kurnit D.M."/>
        </authorList>
    </citation>
    <scope>NUCLEOTIDE SEQUENCE [LARGE SCALE GENOMIC DNA]</scope>
    <source>
        <strain evidence="3 4">DSM 18488</strain>
    </source>
</reference>
<organism evidence="3 4">
    <name type="scientific">Desulfopila aestuarii DSM 18488</name>
    <dbReference type="NCBI Taxonomy" id="1121416"/>
    <lineage>
        <taxon>Bacteria</taxon>
        <taxon>Pseudomonadati</taxon>
        <taxon>Thermodesulfobacteriota</taxon>
        <taxon>Desulfobulbia</taxon>
        <taxon>Desulfobulbales</taxon>
        <taxon>Desulfocapsaceae</taxon>
        <taxon>Desulfopila</taxon>
    </lineage>
</organism>
<dbReference type="OrthoDB" id="6707571at2"/>
<keyword evidence="1" id="KW-1133">Transmembrane helix</keyword>
<feature type="transmembrane region" description="Helical" evidence="1">
    <location>
        <begin position="119"/>
        <end position="136"/>
    </location>
</feature>
<accession>A0A1M7Y1W9</accession>
<feature type="transmembrane region" description="Helical" evidence="1">
    <location>
        <begin position="36"/>
        <end position="53"/>
    </location>
</feature>
<feature type="domain" description="EamA" evidence="2">
    <location>
        <begin position="3"/>
        <end position="136"/>
    </location>
</feature>
<dbReference type="RefSeq" id="WP_073612559.1">
    <property type="nucleotide sequence ID" value="NZ_FRFE01000004.1"/>
</dbReference>
<dbReference type="STRING" id="1121416.SAMN02745220_01222"/>
<evidence type="ECO:0000256" key="1">
    <source>
        <dbReference type="SAM" id="Phobius"/>
    </source>
</evidence>
<feature type="transmembrane region" description="Helical" evidence="1">
    <location>
        <begin position="5"/>
        <end position="24"/>
    </location>
</feature>
<protein>
    <submittedName>
        <fullName evidence="3">Drug/metabolite transporter, DME family</fullName>
    </submittedName>
</protein>
<dbReference type="PANTHER" id="PTHR22911">
    <property type="entry name" value="ACYL-MALONYL CONDENSING ENZYME-RELATED"/>
    <property type="match status" value="1"/>
</dbReference>
<dbReference type="InterPro" id="IPR000620">
    <property type="entry name" value="EamA_dom"/>
</dbReference>
<dbReference type="Proteomes" id="UP000184603">
    <property type="component" value="Unassembled WGS sequence"/>
</dbReference>
<feature type="transmembrane region" description="Helical" evidence="1">
    <location>
        <begin position="148"/>
        <end position="168"/>
    </location>
</feature>
<dbReference type="SUPFAM" id="SSF103481">
    <property type="entry name" value="Multidrug resistance efflux transporter EmrE"/>
    <property type="match status" value="2"/>
</dbReference>
<feature type="transmembrane region" description="Helical" evidence="1">
    <location>
        <begin position="261"/>
        <end position="279"/>
    </location>
</feature>
<keyword evidence="1" id="KW-0472">Membrane</keyword>
<sequence length="286" mass="30916">MIKGYLFILSAAILWGFIGIFSSLTFQEGLSPMEVAFWRALLGWFCFGAQAIVRQQTRVEVKDLPLLALFAVFGIALFYVSYLYAVQSGGVAFAAVLLYTAPAWVVLFSVIIYRERLSWVKGAAVILVMAGVYLISQKGGSDGIDISLLALIAGLTSGFCYSLYYTVGKYFSGKYSSANMFLYVLPVGALGVLPFVEFVHKTPLAWAGLAGVAIVSTFMANYCYYNGLKYLEAGRASIVATLEPVVAAITAYLIFGEYFAPVGYLGVILILGAVIATVTEKPKAES</sequence>
<dbReference type="EMBL" id="FRFE01000004">
    <property type="protein sequence ID" value="SHO45820.1"/>
    <property type="molecule type" value="Genomic_DNA"/>
</dbReference>
<feature type="domain" description="EamA" evidence="2">
    <location>
        <begin position="149"/>
        <end position="278"/>
    </location>
</feature>
<feature type="transmembrane region" description="Helical" evidence="1">
    <location>
        <begin position="204"/>
        <end position="224"/>
    </location>
</feature>
<feature type="transmembrane region" description="Helical" evidence="1">
    <location>
        <begin position="91"/>
        <end position="112"/>
    </location>
</feature>
<evidence type="ECO:0000259" key="2">
    <source>
        <dbReference type="Pfam" id="PF00892"/>
    </source>
</evidence>
<evidence type="ECO:0000313" key="3">
    <source>
        <dbReference type="EMBL" id="SHO45820.1"/>
    </source>
</evidence>
<keyword evidence="1" id="KW-0812">Transmembrane</keyword>
<dbReference type="GO" id="GO:0016020">
    <property type="term" value="C:membrane"/>
    <property type="evidence" value="ECO:0007669"/>
    <property type="project" value="InterPro"/>
</dbReference>
<gene>
    <name evidence="3" type="ORF">SAMN02745220_01222</name>
</gene>
<proteinExistence type="predicted"/>
<feature type="transmembrane region" description="Helical" evidence="1">
    <location>
        <begin position="236"/>
        <end position="255"/>
    </location>
</feature>
<dbReference type="PANTHER" id="PTHR22911:SF79">
    <property type="entry name" value="MOBA-LIKE NTP TRANSFERASE DOMAIN-CONTAINING PROTEIN"/>
    <property type="match status" value="1"/>
</dbReference>
<evidence type="ECO:0000313" key="4">
    <source>
        <dbReference type="Proteomes" id="UP000184603"/>
    </source>
</evidence>
<dbReference type="InterPro" id="IPR037185">
    <property type="entry name" value="EmrE-like"/>
</dbReference>
<dbReference type="Gene3D" id="1.10.3730.20">
    <property type="match status" value="1"/>
</dbReference>
<feature type="transmembrane region" description="Helical" evidence="1">
    <location>
        <begin position="65"/>
        <end position="85"/>
    </location>
</feature>
<dbReference type="AlphaFoldDB" id="A0A1M7Y1W9"/>
<dbReference type="Pfam" id="PF00892">
    <property type="entry name" value="EamA"/>
    <property type="match status" value="2"/>
</dbReference>
<name>A0A1M7Y1W9_9BACT</name>